<keyword evidence="9" id="KW-1185">Reference proteome</keyword>
<keyword evidence="3 6" id="KW-0812">Transmembrane</keyword>
<evidence type="ECO:0000256" key="2">
    <source>
        <dbReference type="ARBA" id="ARBA00022475"/>
    </source>
</evidence>
<dbReference type="Proteomes" id="UP000652847">
    <property type="component" value="Unassembled WGS sequence"/>
</dbReference>
<dbReference type="InterPro" id="IPR003838">
    <property type="entry name" value="ABC3_permease_C"/>
</dbReference>
<evidence type="ECO:0000256" key="1">
    <source>
        <dbReference type="ARBA" id="ARBA00004651"/>
    </source>
</evidence>
<evidence type="ECO:0000256" key="4">
    <source>
        <dbReference type="ARBA" id="ARBA00022989"/>
    </source>
</evidence>
<comment type="subcellular location">
    <subcellularLocation>
        <location evidence="1">Cell membrane</location>
        <topology evidence="1">Multi-pass membrane protein</topology>
    </subcellularLocation>
</comment>
<feature type="domain" description="ABC3 transporter permease C-terminal" evidence="7">
    <location>
        <begin position="651"/>
        <end position="768"/>
    </location>
</feature>
<evidence type="ECO:0000313" key="8">
    <source>
        <dbReference type="EMBL" id="MBC5652804.1"/>
    </source>
</evidence>
<organism evidence="8 9">
    <name type="scientific">Blautia segnis</name>
    <dbReference type="NCBI Taxonomy" id="2763030"/>
    <lineage>
        <taxon>Bacteria</taxon>
        <taxon>Bacillati</taxon>
        <taxon>Bacillota</taxon>
        <taxon>Clostridia</taxon>
        <taxon>Lachnospirales</taxon>
        <taxon>Lachnospiraceae</taxon>
        <taxon>Blautia</taxon>
    </lineage>
</organism>
<feature type="transmembrane region" description="Helical" evidence="6">
    <location>
        <begin position="741"/>
        <end position="759"/>
    </location>
</feature>
<sequence>MRNPLWKRLPRELKSDFGKYIVIFLFMTLTIGFVSGFLVADDSMLAAYDESFEKYNIEHGNFTLSSEASESTIKKIEEKGDVRICKNFYRDESVDTDLDGTENGTIRIYQDRTDMDLVCLMKGEMPQAKNEIAIDRMYADNNSLTVGDKIKVGGEELSITGLIALSDYSCLFSNNSDMMFDAVKFGVAIMTEEGADQFGTTHLEYRYSWQYANEPKDDIEAKNMSEDFIDILVKYAKVTEVIPGYANQAIHFTGDDMGSDKAMMEVLLYILIVIIAFVFAVTINNTIAKEASVIGTLRASGYSRGELLRHYISLPIIVTVIAALLGNVLGYTVFKGMCAAMYYGSYSLPTYETRWNADAFILTTVIPVALMLVINLLLISRKLQLSPLKFLRHDLSTSRRKKAVRLPNFKFFSRFRLRIILQNKSSYLTLFVGIFFANVLLLFGMMMKPLLDHYQEETVANMLAPYQYILNVPEEPDEDEKFTLMGMIEKLLTPSLKTNEESAEKLCLESVKNVVPGKDGETITVYGIEDDSDYVSTELPTDGVLISDGYSEKYKVKSGDTILLKESYGNEEYELTVRGIYQYPGALAVFMPVDSFRKTFGKSEDYFNGYFSQEKITDLDEDLIAATITEDDLTKISRQLDVSMGEMFQLINVFSVILFALLIYLLTKLIIEKNATAISMVKILGYQNREIMRLYLTSTTWVVVISILLSLVLSTWTIHGIYSYLMSSFSGWLTLYLEPKVYPEMFAMGMGAYILVAVLQFRRIRKIPMDVALKNVE</sequence>
<feature type="transmembrane region" description="Helical" evidence="6">
    <location>
        <begin position="359"/>
        <end position="379"/>
    </location>
</feature>
<feature type="transmembrane region" description="Helical" evidence="6">
    <location>
        <begin position="426"/>
        <end position="447"/>
    </location>
</feature>
<accession>A0A8I0DQL3</accession>
<evidence type="ECO:0000259" key="7">
    <source>
        <dbReference type="Pfam" id="PF02687"/>
    </source>
</evidence>
<evidence type="ECO:0000256" key="5">
    <source>
        <dbReference type="ARBA" id="ARBA00023136"/>
    </source>
</evidence>
<evidence type="ECO:0000256" key="3">
    <source>
        <dbReference type="ARBA" id="ARBA00022692"/>
    </source>
</evidence>
<reference evidence="8 9" key="1">
    <citation type="submission" date="2020-08" db="EMBL/GenBank/DDBJ databases">
        <title>Genome public.</title>
        <authorList>
            <person name="Liu C."/>
            <person name="Sun Q."/>
        </authorList>
    </citation>
    <scope>NUCLEOTIDE SEQUENCE [LARGE SCALE GENOMIC DNA]</scope>
    <source>
        <strain evidence="8 9">BX17</strain>
    </source>
</reference>
<keyword evidence="5 6" id="KW-0472">Membrane</keyword>
<evidence type="ECO:0000313" key="9">
    <source>
        <dbReference type="Proteomes" id="UP000652847"/>
    </source>
</evidence>
<gene>
    <name evidence="8" type="ORF">H8S54_17310</name>
</gene>
<keyword evidence="4 6" id="KW-1133">Transmembrane helix</keyword>
<keyword evidence="2" id="KW-1003">Cell membrane</keyword>
<proteinExistence type="predicted"/>
<dbReference type="GO" id="GO:0005886">
    <property type="term" value="C:plasma membrane"/>
    <property type="evidence" value="ECO:0007669"/>
    <property type="project" value="UniProtKB-SubCell"/>
</dbReference>
<dbReference type="Pfam" id="PF02687">
    <property type="entry name" value="FtsX"/>
    <property type="match status" value="2"/>
</dbReference>
<feature type="transmembrane region" description="Helical" evidence="6">
    <location>
        <begin position="647"/>
        <end position="671"/>
    </location>
</feature>
<feature type="domain" description="ABC3 transporter permease C-terminal" evidence="7">
    <location>
        <begin position="266"/>
        <end position="381"/>
    </location>
</feature>
<dbReference type="AlphaFoldDB" id="A0A8I0DQL3"/>
<feature type="transmembrane region" description="Helical" evidence="6">
    <location>
        <begin position="266"/>
        <end position="287"/>
    </location>
</feature>
<dbReference type="InterPro" id="IPR038766">
    <property type="entry name" value="Membrane_comp_ABC_pdt"/>
</dbReference>
<feature type="transmembrane region" description="Helical" evidence="6">
    <location>
        <begin position="308"/>
        <end position="334"/>
    </location>
</feature>
<feature type="transmembrane region" description="Helical" evidence="6">
    <location>
        <begin position="20"/>
        <end position="40"/>
    </location>
</feature>
<evidence type="ECO:0000256" key="6">
    <source>
        <dbReference type="SAM" id="Phobius"/>
    </source>
</evidence>
<comment type="caution">
    <text evidence="8">The sequence shown here is derived from an EMBL/GenBank/DDBJ whole genome shotgun (WGS) entry which is preliminary data.</text>
</comment>
<protein>
    <submittedName>
        <fullName evidence="8">FtsX-like permease family protein</fullName>
    </submittedName>
</protein>
<dbReference type="RefSeq" id="WP_186901911.1">
    <property type="nucleotide sequence ID" value="NZ_JACOOT010000040.1"/>
</dbReference>
<feature type="transmembrane region" description="Helical" evidence="6">
    <location>
        <begin position="692"/>
        <end position="721"/>
    </location>
</feature>
<dbReference type="PANTHER" id="PTHR30287">
    <property type="entry name" value="MEMBRANE COMPONENT OF PREDICTED ABC SUPERFAMILY METABOLITE UPTAKE TRANSPORTER"/>
    <property type="match status" value="1"/>
</dbReference>
<dbReference type="PANTHER" id="PTHR30287:SF2">
    <property type="entry name" value="BLL1001 PROTEIN"/>
    <property type="match status" value="1"/>
</dbReference>
<dbReference type="EMBL" id="JACOOT010000040">
    <property type="protein sequence ID" value="MBC5652804.1"/>
    <property type="molecule type" value="Genomic_DNA"/>
</dbReference>
<name>A0A8I0DQL3_9FIRM</name>